<evidence type="ECO:0000256" key="1">
    <source>
        <dbReference type="ARBA" id="ARBA00004651"/>
    </source>
</evidence>
<keyword evidence="5" id="KW-0456">Lyase</keyword>
<evidence type="ECO:0000256" key="4">
    <source>
        <dbReference type="ARBA" id="ARBA00023136"/>
    </source>
</evidence>
<dbReference type="InterPro" id="IPR029787">
    <property type="entry name" value="Nucleotide_cyclase"/>
</dbReference>
<dbReference type="PROSITE" id="PS50125">
    <property type="entry name" value="GUANYLATE_CYCLASE_2"/>
    <property type="match status" value="1"/>
</dbReference>
<name>A0A654U633_MYCTX</name>
<sequence>MPEVQAGIGVAAGQIVAGNVGAKQRFEYTVVGKPVNQAARLCELAKSHPARLLASSDTLHAASETERAHWSLGETVTLRGHEQPTRLAVPT</sequence>
<dbReference type="PANTHER" id="PTHR43081">
    <property type="entry name" value="ADENYLATE CYCLASE, TERMINAL-DIFFERENTIATION SPECIFIC-RELATED"/>
    <property type="match status" value="1"/>
</dbReference>
<dbReference type="Pfam" id="PF00211">
    <property type="entry name" value="Guanylate_cyc"/>
    <property type="match status" value="1"/>
</dbReference>
<protein>
    <submittedName>
        <fullName evidence="5">Adenylate cyclase</fullName>
        <ecNumber evidence="5">4.6.1.1</ecNumber>
    </submittedName>
</protein>
<comment type="similarity">
    <text evidence="2">Belongs to the adenylyl cyclase class-3 family.</text>
</comment>
<evidence type="ECO:0000256" key="3">
    <source>
        <dbReference type="ARBA" id="ARBA00022475"/>
    </source>
</evidence>
<dbReference type="AlphaFoldDB" id="A0A654U633"/>
<dbReference type="SUPFAM" id="SSF55073">
    <property type="entry name" value="Nucleotide cyclase"/>
    <property type="match status" value="1"/>
</dbReference>
<reference evidence="5 6" key="1">
    <citation type="submission" date="2015-03" db="EMBL/GenBank/DDBJ databases">
        <authorList>
            <consortium name="Pathogen Informatics"/>
        </authorList>
    </citation>
    <scope>NUCLEOTIDE SEQUENCE [LARGE SCALE GENOMIC DNA]</scope>
    <source>
        <strain evidence="5 6">C09601061</strain>
    </source>
</reference>
<organism evidence="5 6">
    <name type="scientific">Mycobacterium tuberculosis</name>
    <dbReference type="NCBI Taxonomy" id="1773"/>
    <lineage>
        <taxon>Bacteria</taxon>
        <taxon>Bacillati</taxon>
        <taxon>Actinomycetota</taxon>
        <taxon>Actinomycetes</taxon>
        <taxon>Mycobacteriales</taxon>
        <taxon>Mycobacteriaceae</taxon>
        <taxon>Mycobacterium</taxon>
        <taxon>Mycobacterium tuberculosis complex</taxon>
    </lineage>
</organism>
<comment type="subcellular location">
    <subcellularLocation>
        <location evidence="1">Cell membrane</location>
        <topology evidence="1">Multi-pass membrane protein</topology>
    </subcellularLocation>
</comment>
<dbReference type="PANTHER" id="PTHR43081:SF17">
    <property type="entry name" value="BLL5647 PROTEIN"/>
    <property type="match status" value="1"/>
</dbReference>
<dbReference type="GO" id="GO:0035556">
    <property type="term" value="P:intracellular signal transduction"/>
    <property type="evidence" value="ECO:0007669"/>
    <property type="project" value="InterPro"/>
</dbReference>
<dbReference type="EC" id="4.6.1.1" evidence="5"/>
<dbReference type="Gene3D" id="3.30.70.1230">
    <property type="entry name" value="Nucleotide cyclase"/>
    <property type="match status" value="1"/>
</dbReference>
<dbReference type="GO" id="GO:0005886">
    <property type="term" value="C:plasma membrane"/>
    <property type="evidence" value="ECO:0007669"/>
    <property type="project" value="UniProtKB-SubCell"/>
</dbReference>
<dbReference type="EMBL" id="CGCX01002043">
    <property type="protein sequence ID" value="CFS05715.1"/>
    <property type="molecule type" value="Genomic_DNA"/>
</dbReference>
<proteinExistence type="inferred from homology"/>
<gene>
    <name evidence="5" type="primary">cyaB</name>
    <name evidence="5" type="ORF">ERS007657_03802</name>
</gene>
<keyword evidence="4" id="KW-0472">Membrane</keyword>
<dbReference type="InterPro" id="IPR001054">
    <property type="entry name" value="A/G_cyclase"/>
</dbReference>
<evidence type="ECO:0000313" key="5">
    <source>
        <dbReference type="EMBL" id="CFS05715.1"/>
    </source>
</evidence>
<dbReference type="GO" id="GO:0004016">
    <property type="term" value="F:adenylate cyclase activity"/>
    <property type="evidence" value="ECO:0007669"/>
    <property type="project" value="UniProtKB-EC"/>
</dbReference>
<evidence type="ECO:0000313" key="6">
    <source>
        <dbReference type="Proteomes" id="UP000046680"/>
    </source>
</evidence>
<evidence type="ECO:0000256" key="2">
    <source>
        <dbReference type="ARBA" id="ARBA00005381"/>
    </source>
</evidence>
<keyword evidence="3" id="KW-1003">Cell membrane</keyword>
<dbReference type="GO" id="GO:0006171">
    <property type="term" value="P:cAMP biosynthetic process"/>
    <property type="evidence" value="ECO:0007669"/>
    <property type="project" value="TreeGrafter"/>
</dbReference>
<dbReference type="Proteomes" id="UP000046680">
    <property type="component" value="Unassembled WGS sequence"/>
</dbReference>
<accession>A0A654U633</accession>
<dbReference type="InterPro" id="IPR050697">
    <property type="entry name" value="Adenylyl/Guanylyl_Cyclase_3/4"/>
</dbReference>
<dbReference type="CDD" id="cd07302">
    <property type="entry name" value="CHD"/>
    <property type="match status" value="1"/>
</dbReference>